<feature type="non-terminal residue" evidence="2">
    <location>
        <position position="188"/>
    </location>
</feature>
<feature type="compositionally biased region" description="Low complexity" evidence="1">
    <location>
        <begin position="151"/>
        <end position="182"/>
    </location>
</feature>
<dbReference type="EMBL" id="RBNJ01006658">
    <property type="protein sequence ID" value="RUS28421.1"/>
    <property type="molecule type" value="Genomic_DNA"/>
</dbReference>
<gene>
    <name evidence="2" type="ORF">BC938DRAFT_481911</name>
</gene>
<dbReference type="Proteomes" id="UP000274822">
    <property type="component" value="Unassembled WGS sequence"/>
</dbReference>
<proteinExistence type="predicted"/>
<evidence type="ECO:0000313" key="2">
    <source>
        <dbReference type="EMBL" id="RUS28421.1"/>
    </source>
</evidence>
<feature type="compositionally biased region" description="Polar residues" evidence="1">
    <location>
        <begin position="100"/>
        <end position="119"/>
    </location>
</feature>
<feature type="region of interest" description="Disordered" evidence="1">
    <location>
        <begin position="142"/>
        <end position="188"/>
    </location>
</feature>
<organism evidence="2 3">
    <name type="scientific">Jimgerdemannia flammicorona</name>
    <dbReference type="NCBI Taxonomy" id="994334"/>
    <lineage>
        <taxon>Eukaryota</taxon>
        <taxon>Fungi</taxon>
        <taxon>Fungi incertae sedis</taxon>
        <taxon>Mucoromycota</taxon>
        <taxon>Mucoromycotina</taxon>
        <taxon>Endogonomycetes</taxon>
        <taxon>Endogonales</taxon>
        <taxon>Endogonaceae</taxon>
        <taxon>Jimgerdemannia</taxon>
    </lineage>
</organism>
<dbReference type="AlphaFoldDB" id="A0A433QFS2"/>
<accession>A0A433QFS2</accession>
<evidence type="ECO:0000256" key="1">
    <source>
        <dbReference type="SAM" id="MobiDB-lite"/>
    </source>
</evidence>
<feature type="compositionally biased region" description="Acidic residues" evidence="1">
    <location>
        <begin position="69"/>
        <end position="91"/>
    </location>
</feature>
<evidence type="ECO:0000313" key="3">
    <source>
        <dbReference type="Proteomes" id="UP000274822"/>
    </source>
</evidence>
<feature type="region of interest" description="Disordered" evidence="1">
    <location>
        <begin position="64"/>
        <end position="121"/>
    </location>
</feature>
<name>A0A433QFS2_9FUNG</name>
<comment type="caution">
    <text evidence="2">The sequence shown here is derived from an EMBL/GenBank/DDBJ whole genome shotgun (WGS) entry which is preliminary data.</text>
</comment>
<sequence length="188" mass="20521">MGNGYMPFSLTLIRHIPCSLHPPHSLHPRSWHPPHSSIDWQTLQMSEEEDFSEFGSIVHVRLNKPLGEADSEEEEDGVENDVEADDSDDGDYVPGLEPNYVQTTRRPQLPRSSSKQVTDYFQVVRPRKSKFDCVEIPVKAKQLPAPKKLHASTSASASISARASSSASSASISNSTSAGSSGLPNLPP</sequence>
<reference evidence="2 3" key="1">
    <citation type="journal article" date="2018" name="New Phytol.">
        <title>Phylogenomics of Endogonaceae and evolution of mycorrhizas within Mucoromycota.</title>
        <authorList>
            <person name="Chang Y."/>
            <person name="Desiro A."/>
            <person name="Na H."/>
            <person name="Sandor L."/>
            <person name="Lipzen A."/>
            <person name="Clum A."/>
            <person name="Barry K."/>
            <person name="Grigoriev I.V."/>
            <person name="Martin F.M."/>
            <person name="Stajich J.E."/>
            <person name="Smith M.E."/>
            <person name="Bonito G."/>
            <person name="Spatafora J.W."/>
        </authorList>
    </citation>
    <scope>NUCLEOTIDE SEQUENCE [LARGE SCALE GENOMIC DNA]</scope>
    <source>
        <strain evidence="2 3">AD002</strain>
    </source>
</reference>
<protein>
    <submittedName>
        <fullName evidence="2">Uncharacterized protein</fullName>
    </submittedName>
</protein>
<keyword evidence="3" id="KW-1185">Reference proteome</keyword>